<proteinExistence type="inferred from homology"/>
<dbReference type="RefSeq" id="WP_055433201.1">
    <property type="nucleotide sequence ID" value="NZ_CYHA01000001.1"/>
</dbReference>
<dbReference type="EMBL" id="CYHA01000001">
    <property type="protein sequence ID" value="CUA81680.1"/>
    <property type="molecule type" value="Genomic_DNA"/>
</dbReference>
<dbReference type="InterPro" id="IPR003442">
    <property type="entry name" value="T6A_TsaE"/>
</dbReference>
<evidence type="ECO:0000256" key="6">
    <source>
        <dbReference type="ARBA" id="ARBA00022723"/>
    </source>
</evidence>
<dbReference type="PANTHER" id="PTHR33540">
    <property type="entry name" value="TRNA THREONYLCARBAMOYLADENOSINE BIOSYNTHESIS PROTEIN TSAE"/>
    <property type="match status" value="1"/>
</dbReference>
<keyword evidence="5" id="KW-0819">tRNA processing</keyword>
<name>A0A0K6GSI9_9NEIS</name>
<sequence length="164" mass="17451">MGGDDNSVVDGYLKDEQATLALGATVARHLPSGGVIYLLGDLGAGKTTFTRGLLNGLGHIGRVKSPTYTLVETYTPTPVLTLHHFDLYRFGDPMEWEDAGFRDYFGPDTLCIVEWPEKAAGVLPPADLTLQLTVEGTGRHYCLTAGTPTGTACLRTISTPPAVG</sequence>
<dbReference type="GO" id="GO:0002949">
    <property type="term" value="P:tRNA threonylcarbamoyladenosine modification"/>
    <property type="evidence" value="ECO:0007669"/>
    <property type="project" value="InterPro"/>
</dbReference>
<gene>
    <name evidence="11" type="ORF">Ga0061063_0523</name>
</gene>
<dbReference type="AlphaFoldDB" id="A0A0K6GSI9"/>
<comment type="subcellular location">
    <subcellularLocation>
        <location evidence="1">Cytoplasm</location>
    </subcellularLocation>
</comment>
<evidence type="ECO:0000256" key="8">
    <source>
        <dbReference type="ARBA" id="ARBA00022840"/>
    </source>
</evidence>
<keyword evidence="4" id="KW-0963">Cytoplasm</keyword>
<dbReference type="Proteomes" id="UP000243535">
    <property type="component" value="Unassembled WGS sequence"/>
</dbReference>
<evidence type="ECO:0000256" key="1">
    <source>
        <dbReference type="ARBA" id="ARBA00004496"/>
    </source>
</evidence>
<evidence type="ECO:0000313" key="11">
    <source>
        <dbReference type="EMBL" id="CUA81680.1"/>
    </source>
</evidence>
<dbReference type="Gene3D" id="3.40.50.300">
    <property type="entry name" value="P-loop containing nucleotide triphosphate hydrolases"/>
    <property type="match status" value="1"/>
</dbReference>
<keyword evidence="9" id="KW-0460">Magnesium</keyword>
<evidence type="ECO:0000256" key="7">
    <source>
        <dbReference type="ARBA" id="ARBA00022741"/>
    </source>
</evidence>
<reference evidence="12" key="1">
    <citation type="submission" date="2015-08" db="EMBL/GenBank/DDBJ databases">
        <authorList>
            <person name="Varghese N."/>
        </authorList>
    </citation>
    <scope>NUCLEOTIDE SEQUENCE [LARGE SCALE GENOMIC DNA]</scope>
    <source>
        <strain evidence="12">DSM 17901</strain>
    </source>
</reference>
<organism evidence="11 12">
    <name type="scientific">Gulbenkiania indica</name>
    <dbReference type="NCBI Taxonomy" id="375574"/>
    <lineage>
        <taxon>Bacteria</taxon>
        <taxon>Pseudomonadati</taxon>
        <taxon>Pseudomonadota</taxon>
        <taxon>Betaproteobacteria</taxon>
        <taxon>Neisseriales</taxon>
        <taxon>Chromobacteriaceae</taxon>
        <taxon>Gulbenkiania</taxon>
    </lineage>
</organism>
<evidence type="ECO:0000256" key="2">
    <source>
        <dbReference type="ARBA" id="ARBA00007599"/>
    </source>
</evidence>
<dbReference type="OrthoDB" id="9800307at2"/>
<dbReference type="GO" id="GO:0046872">
    <property type="term" value="F:metal ion binding"/>
    <property type="evidence" value="ECO:0007669"/>
    <property type="project" value="UniProtKB-KW"/>
</dbReference>
<dbReference type="GO" id="GO:0005524">
    <property type="term" value="F:ATP binding"/>
    <property type="evidence" value="ECO:0007669"/>
    <property type="project" value="UniProtKB-KW"/>
</dbReference>
<evidence type="ECO:0000256" key="10">
    <source>
        <dbReference type="ARBA" id="ARBA00032441"/>
    </source>
</evidence>
<dbReference type="InterPro" id="IPR027417">
    <property type="entry name" value="P-loop_NTPase"/>
</dbReference>
<keyword evidence="7" id="KW-0547">Nucleotide-binding</keyword>
<evidence type="ECO:0000256" key="5">
    <source>
        <dbReference type="ARBA" id="ARBA00022694"/>
    </source>
</evidence>
<keyword evidence="8" id="KW-0067">ATP-binding</keyword>
<comment type="similarity">
    <text evidence="2">Belongs to the TsaE family.</text>
</comment>
<dbReference type="GO" id="GO:0005737">
    <property type="term" value="C:cytoplasm"/>
    <property type="evidence" value="ECO:0007669"/>
    <property type="project" value="UniProtKB-SubCell"/>
</dbReference>
<dbReference type="PANTHER" id="PTHR33540:SF2">
    <property type="entry name" value="TRNA THREONYLCARBAMOYLADENOSINE BIOSYNTHESIS PROTEIN TSAE"/>
    <property type="match status" value="1"/>
</dbReference>
<accession>A0A0K6GSI9</accession>
<dbReference type="Pfam" id="PF02367">
    <property type="entry name" value="TsaE"/>
    <property type="match status" value="1"/>
</dbReference>
<protein>
    <recommendedName>
        <fullName evidence="3">tRNA threonylcarbamoyladenosine biosynthesis protein TsaE</fullName>
    </recommendedName>
    <alternativeName>
        <fullName evidence="10">t(6)A37 threonylcarbamoyladenosine biosynthesis protein TsaE</fullName>
    </alternativeName>
</protein>
<keyword evidence="12" id="KW-1185">Reference proteome</keyword>
<evidence type="ECO:0000256" key="3">
    <source>
        <dbReference type="ARBA" id="ARBA00019010"/>
    </source>
</evidence>
<evidence type="ECO:0000256" key="9">
    <source>
        <dbReference type="ARBA" id="ARBA00022842"/>
    </source>
</evidence>
<keyword evidence="6" id="KW-0479">Metal-binding</keyword>
<evidence type="ECO:0000256" key="4">
    <source>
        <dbReference type="ARBA" id="ARBA00022490"/>
    </source>
</evidence>
<dbReference type="STRING" id="375574.GCA_001418035_00322"/>
<dbReference type="SUPFAM" id="SSF52540">
    <property type="entry name" value="P-loop containing nucleoside triphosphate hydrolases"/>
    <property type="match status" value="1"/>
</dbReference>
<evidence type="ECO:0000313" key="12">
    <source>
        <dbReference type="Proteomes" id="UP000243535"/>
    </source>
</evidence>
<dbReference type="NCBIfam" id="TIGR00150">
    <property type="entry name" value="T6A_YjeE"/>
    <property type="match status" value="1"/>
</dbReference>